<gene>
    <name evidence="7" type="ORF">Ocin01_00522</name>
</gene>
<comment type="similarity">
    <text evidence="1">Belongs to the proteasome subunit S14 family.</text>
</comment>
<dbReference type="GO" id="GO:0043161">
    <property type="term" value="P:proteasome-mediated ubiquitin-dependent protein catabolic process"/>
    <property type="evidence" value="ECO:0007669"/>
    <property type="project" value="TreeGrafter"/>
</dbReference>
<dbReference type="OMA" id="HIMDGYF"/>
<protein>
    <recommendedName>
        <fullName evidence="2">26S proteasome non-ATPase regulatory subunit 8</fullName>
    </recommendedName>
    <alternativeName>
        <fullName evidence="5">26S proteasome regulatory subunit RPN12</fullName>
    </alternativeName>
</protein>
<evidence type="ECO:0000313" key="8">
    <source>
        <dbReference type="Proteomes" id="UP000094527"/>
    </source>
</evidence>
<dbReference type="InterPro" id="IPR000717">
    <property type="entry name" value="PCI_dom"/>
</dbReference>
<dbReference type="InterPro" id="IPR006746">
    <property type="entry name" value="26S_Psome_Rpn12"/>
</dbReference>
<evidence type="ECO:0000256" key="2">
    <source>
        <dbReference type="ARBA" id="ARBA00014939"/>
    </source>
</evidence>
<dbReference type="InterPro" id="IPR033464">
    <property type="entry name" value="CSN8_PSD8_EIF3K"/>
</dbReference>
<proteinExistence type="inferred from homology"/>
<dbReference type="GO" id="GO:0005829">
    <property type="term" value="C:cytosol"/>
    <property type="evidence" value="ECO:0007669"/>
    <property type="project" value="TreeGrafter"/>
</dbReference>
<dbReference type="AlphaFoldDB" id="A0A1D2NLK5"/>
<evidence type="ECO:0000256" key="3">
    <source>
        <dbReference type="ARBA" id="ARBA00022942"/>
    </source>
</evidence>
<organism evidence="7 8">
    <name type="scientific">Orchesella cincta</name>
    <name type="common">Springtail</name>
    <name type="synonym">Podura cincta</name>
    <dbReference type="NCBI Taxonomy" id="48709"/>
    <lineage>
        <taxon>Eukaryota</taxon>
        <taxon>Metazoa</taxon>
        <taxon>Ecdysozoa</taxon>
        <taxon>Arthropoda</taxon>
        <taxon>Hexapoda</taxon>
        <taxon>Collembola</taxon>
        <taxon>Entomobryomorpha</taxon>
        <taxon>Entomobryoidea</taxon>
        <taxon>Orchesellidae</taxon>
        <taxon>Orchesellinae</taxon>
        <taxon>Orchesella</taxon>
    </lineage>
</organism>
<evidence type="ECO:0000256" key="5">
    <source>
        <dbReference type="ARBA" id="ARBA00078986"/>
    </source>
</evidence>
<sequence length="266" mass="30734">MGSLQEAIRLRQQLAAEWNAGRNPNLDKCGELLNRLKIVLTHLTFLPESTGKSSKEELLIARDVLEIGAFWSIAKRDIPSFERYIAQLKCYYLDFKEELPESSYKCELLGLNLLCLLSQNRVAEFHTELELFAHPDVHILENVYIKHAVSLEQYLMEGRYNKIFLAKRLVPAEAYNFFIDILLETIRDEIAICVEKSYTGLNAEDAAKVLNISGTLLHAYATKRGWTLGKNKHYYFHTEQKQDERIPSYELAKDAIEYAKELEMIV</sequence>
<evidence type="ECO:0000256" key="4">
    <source>
        <dbReference type="ARBA" id="ARBA00062283"/>
    </source>
</evidence>
<reference evidence="7 8" key="1">
    <citation type="journal article" date="2016" name="Genome Biol. Evol.">
        <title>Gene Family Evolution Reflects Adaptation to Soil Environmental Stressors in the Genome of the Collembolan Orchesella cincta.</title>
        <authorList>
            <person name="Faddeeva-Vakhrusheva A."/>
            <person name="Derks M.F."/>
            <person name="Anvar S.Y."/>
            <person name="Agamennone V."/>
            <person name="Suring W."/>
            <person name="Smit S."/>
            <person name="van Straalen N.M."/>
            <person name="Roelofs D."/>
        </authorList>
    </citation>
    <scope>NUCLEOTIDE SEQUENCE [LARGE SCALE GENOMIC DNA]</scope>
    <source>
        <tissue evidence="7">Mixed pool</tissue>
    </source>
</reference>
<dbReference type="Gene3D" id="1.25.40.990">
    <property type="match status" value="1"/>
</dbReference>
<evidence type="ECO:0000259" key="6">
    <source>
        <dbReference type="PROSITE" id="PS50250"/>
    </source>
</evidence>
<feature type="domain" description="PCI" evidence="6">
    <location>
        <begin position="79"/>
        <end position="252"/>
    </location>
</feature>
<dbReference type="Pfam" id="PF10075">
    <property type="entry name" value="CSN8_PSD8_EIF3K"/>
    <property type="match status" value="1"/>
</dbReference>
<evidence type="ECO:0000313" key="7">
    <source>
        <dbReference type="EMBL" id="ODN06150.1"/>
    </source>
</evidence>
<evidence type="ECO:0000256" key="1">
    <source>
        <dbReference type="ARBA" id="ARBA00009627"/>
    </source>
</evidence>
<dbReference type="Proteomes" id="UP000094527">
    <property type="component" value="Unassembled WGS sequence"/>
</dbReference>
<dbReference type="FunFam" id="1.25.40.990:FF:000001">
    <property type="entry name" value="26S proteasome non-ATPase regulatory subunit"/>
    <property type="match status" value="1"/>
</dbReference>
<comment type="caution">
    <text evidence="7">The sequence shown here is derived from an EMBL/GenBank/DDBJ whole genome shotgun (WGS) entry which is preliminary data.</text>
</comment>
<keyword evidence="8" id="KW-1185">Reference proteome</keyword>
<dbReference type="STRING" id="48709.A0A1D2NLK5"/>
<dbReference type="OrthoDB" id="409122at2759"/>
<dbReference type="EMBL" id="LJIJ01000010">
    <property type="protein sequence ID" value="ODN06150.1"/>
    <property type="molecule type" value="Genomic_DNA"/>
</dbReference>
<comment type="subunit">
    <text evidence="4">Component of the 19S proteasome regulatory particle complex. The 26S proteasome consists of a 20S core particle (CP) and two 19S regulatory subunits (RP). The regulatory particle is made of a lid composed of 9 subunits including PSMD8, a base containing 6 ATPases and few additional components. Interacts with DDI2. Interacts with TASOR.</text>
</comment>
<dbReference type="PROSITE" id="PS50250">
    <property type="entry name" value="PCI"/>
    <property type="match status" value="1"/>
</dbReference>
<dbReference type="GO" id="GO:0008541">
    <property type="term" value="C:proteasome regulatory particle, lid subcomplex"/>
    <property type="evidence" value="ECO:0007669"/>
    <property type="project" value="TreeGrafter"/>
</dbReference>
<name>A0A1D2NLK5_ORCCI</name>
<keyword evidence="3 7" id="KW-0647">Proteasome</keyword>
<dbReference type="GO" id="GO:0005634">
    <property type="term" value="C:nucleus"/>
    <property type="evidence" value="ECO:0007669"/>
    <property type="project" value="TreeGrafter"/>
</dbReference>
<dbReference type="PANTHER" id="PTHR12387:SF0">
    <property type="entry name" value="26S PROTEASOME NON-ATPASE REGULATORY SUBUNIT 8"/>
    <property type="match status" value="1"/>
</dbReference>
<dbReference type="PANTHER" id="PTHR12387">
    <property type="entry name" value="26S PROTEASOME NON-ATPASE REGULATORY SUBUNIT 8"/>
    <property type="match status" value="1"/>
</dbReference>
<accession>A0A1D2NLK5</accession>